<dbReference type="InterPro" id="IPR015421">
    <property type="entry name" value="PyrdxlP-dep_Trfase_major"/>
</dbReference>
<dbReference type="GO" id="GO:0030170">
    <property type="term" value="F:pyridoxal phosphate binding"/>
    <property type="evidence" value="ECO:0007669"/>
    <property type="project" value="InterPro"/>
</dbReference>
<dbReference type="RefSeq" id="WP_076704284.1">
    <property type="nucleotide sequence ID" value="NZ_MRDE01000064.1"/>
</dbReference>
<comment type="similarity">
    <text evidence="2">Belongs to the class-I pyridoxal-phosphate-dependent aminotransferase family.</text>
</comment>
<dbReference type="GO" id="GO:0008483">
    <property type="term" value="F:transaminase activity"/>
    <property type="evidence" value="ECO:0007669"/>
    <property type="project" value="UniProtKB-KW"/>
</dbReference>
<organism evidence="7 8">
    <name type="scientific">Tersicoccus phoenicis</name>
    <dbReference type="NCBI Taxonomy" id="554083"/>
    <lineage>
        <taxon>Bacteria</taxon>
        <taxon>Bacillati</taxon>
        <taxon>Actinomycetota</taxon>
        <taxon>Actinomycetes</taxon>
        <taxon>Micrococcales</taxon>
        <taxon>Micrococcaceae</taxon>
        <taxon>Tersicoccus</taxon>
    </lineage>
</organism>
<keyword evidence="8" id="KW-1185">Reference proteome</keyword>
<dbReference type="Gene3D" id="3.40.640.10">
    <property type="entry name" value="Type I PLP-dependent aspartate aminotransferase-like (Major domain)"/>
    <property type="match status" value="1"/>
</dbReference>
<evidence type="ECO:0000256" key="4">
    <source>
        <dbReference type="ARBA" id="ARBA00022679"/>
    </source>
</evidence>
<dbReference type="AlphaFoldDB" id="A0A1R1L9E6"/>
<dbReference type="InterPro" id="IPR004839">
    <property type="entry name" value="Aminotransferase_I/II_large"/>
</dbReference>
<gene>
    <name evidence="7" type="ORF">BKD30_09705</name>
</gene>
<evidence type="ECO:0000313" key="8">
    <source>
        <dbReference type="Proteomes" id="UP000187085"/>
    </source>
</evidence>
<dbReference type="GO" id="GO:0006520">
    <property type="term" value="P:amino acid metabolic process"/>
    <property type="evidence" value="ECO:0007669"/>
    <property type="project" value="InterPro"/>
</dbReference>
<comment type="cofactor">
    <cofactor evidence="1">
        <name>pyridoxal 5'-phosphate</name>
        <dbReference type="ChEBI" id="CHEBI:597326"/>
    </cofactor>
</comment>
<evidence type="ECO:0000256" key="2">
    <source>
        <dbReference type="ARBA" id="ARBA00007441"/>
    </source>
</evidence>
<dbReference type="STRING" id="554083.BKD30_09705"/>
<dbReference type="EMBL" id="MRDE01000064">
    <property type="protein sequence ID" value="OMH24155.1"/>
    <property type="molecule type" value="Genomic_DNA"/>
</dbReference>
<evidence type="ECO:0000259" key="6">
    <source>
        <dbReference type="Pfam" id="PF00155"/>
    </source>
</evidence>
<accession>A0A1R1L9E6</accession>
<protein>
    <submittedName>
        <fullName evidence="7">Aspartate aminotransferase</fullName>
    </submittedName>
</protein>
<evidence type="ECO:0000256" key="3">
    <source>
        <dbReference type="ARBA" id="ARBA00022576"/>
    </source>
</evidence>
<evidence type="ECO:0000256" key="1">
    <source>
        <dbReference type="ARBA" id="ARBA00001933"/>
    </source>
</evidence>
<evidence type="ECO:0000313" key="7">
    <source>
        <dbReference type="EMBL" id="OMH24155.1"/>
    </source>
</evidence>
<evidence type="ECO:0000256" key="5">
    <source>
        <dbReference type="ARBA" id="ARBA00022898"/>
    </source>
</evidence>
<dbReference type="InterPro" id="IPR050596">
    <property type="entry name" value="AspAT/PAT-like"/>
</dbReference>
<dbReference type="SUPFAM" id="SSF53383">
    <property type="entry name" value="PLP-dependent transferases"/>
    <property type="match status" value="1"/>
</dbReference>
<keyword evidence="3 7" id="KW-0032">Aminotransferase</keyword>
<proteinExistence type="inferred from homology"/>
<sequence>MPALAAHVRTVPPNLIREITQAAWATGDAVVLSIGEPGFPTDEHVLRAAIETYERDETFYTPNAGLLPLRQAFADRVNAQQGLHLDPSRIYVVTGAQQGLHLAMSLTLDAGDEVLVPDPGYPTFMMTASLVHAVPVRYRLRPEDGFAPRVADLEALVTPATRAIVLNSPSNPLGAVFDPPTVRALMDFAVEHDLWVISDECYEAFTYDGVEHVSPLRYDTDHRVIVCHTLSKTYGLTGLRIGALVVPPGTAARIDPVMEAVVSCVNPAVQHAAVAALTGPQRYIDTVRAHYRVNRDTAQRLLAARGYPFLPATGAFYLWVDVSAVSGGDVRAWCHRLLAEHRVALAPGTAFGPSGEGWARVALCGSTDALVEGLSRLPAP</sequence>
<dbReference type="PANTHER" id="PTHR46383">
    <property type="entry name" value="ASPARTATE AMINOTRANSFERASE"/>
    <property type="match status" value="1"/>
</dbReference>
<keyword evidence="4 7" id="KW-0808">Transferase</keyword>
<dbReference type="CDD" id="cd00609">
    <property type="entry name" value="AAT_like"/>
    <property type="match status" value="1"/>
</dbReference>
<dbReference type="OrthoDB" id="4436468at2"/>
<dbReference type="PANTHER" id="PTHR46383:SF1">
    <property type="entry name" value="ASPARTATE AMINOTRANSFERASE"/>
    <property type="match status" value="1"/>
</dbReference>
<dbReference type="Proteomes" id="UP000187085">
    <property type="component" value="Unassembled WGS sequence"/>
</dbReference>
<dbReference type="Pfam" id="PF00155">
    <property type="entry name" value="Aminotran_1_2"/>
    <property type="match status" value="1"/>
</dbReference>
<comment type="caution">
    <text evidence="7">The sequence shown here is derived from an EMBL/GenBank/DDBJ whole genome shotgun (WGS) entry which is preliminary data.</text>
</comment>
<dbReference type="InterPro" id="IPR015424">
    <property type="entry name" value="PyrdxlP-dep_Trfase"/>
</dbReference>
<reference evidence="7 8" key="1">
    <citation type="submission" date="2016-12" db="EMBL/GenBank/DDBJ databases">
        <title>Draft genome of Tersicoccus phoenicis 1P05MA.</title>
        <authorList>
            <person name="Nakajima Y."/>
            <person name="Yoshizawa S."/>
            <person name="Nakamura K."/>
            <person name="Ogura Y."/>
            <person name="Hayashi T."/>
            <person name="Kogure K."/>
        </authorList>
    </citation>
    <scope>NUCLEOTIDE SEQUENCE [LARGE SCALE GENOMIC DNA]</scope>
    <source>
        <strain evidence="7 8">1p05MA</strain>
    </source>
</reference>
<feature type="domain" description="Aminotransferase class I/classII large" evidence="6">
    <location>
        <begin position="29"/>
        <end position="372"/>
    </location>
</feature>
<name>A0A1R1L9E6_9MICC</name>
<keyword evidence="5" id="KW-0663">Pyridoxal phosphate</keyword>